<keyword evidence="1" id="KW-1133">Transmembrane helix</keyword>
<gene>
    <name evidence="2" type="ORF">OG288_00765</name>
</gene>
<reference evidence="2" key="1">
    <citation type="submission" date="2022-10" db="EMBL/GenBank/DDBJ databases">
        <title>The complete genomes of actinobacterial strains from the NBC collection.</title>
        <authorList>
            <person name="Joergensen T.S."/>
            <person name="Alvarez Arevalo M."/>
            <person name="Sterndorff E.B."/>
            <person name="Faurdal D."/>
            <person name="Vuksanovic O."/>
            <person name="Mourched A.-S."/>
            <person name="Charusanti P."/>
            <person name="Shaw S."/>
            <person name="Blin K."/>
            <person name="Weber T."/>
        </authorList>
    </citation>
    <scope>NUCLEOTIDE SEQUENCE</scope>
    <source>
        <strain evidence="2">NBC_00189</strain>
    </source>
</reference>
<dbReference type="RefSeq" id="WP_328936364.1">
    <property type="nucleotide sequence ID" value="NZ_CP108133.1"/>
</dbReference>
<accession>A0ABZ1J5T2</accession>
<proteinExistence type="predicted"/>
<evidence type="ECO:0000313" key="3">
    <source>
        <dbReference type="Proteomes" id="UP001432166"/>
    </source>
</evidence>
<feature type="transmembrane region" description="Helical" evidence="1">
    <location>
        <begin position="93"/>
        <end position="114"/>
    </location>
</feature>
<protein>
    <submittedName>
        <fullName evidence="2">Uncharacterized protein</fullName>
    </submittedName>
</protein>
<evidence type="ECO:0000313" key="2">
    <source>
        <dbReference type="EMBL" id="WTP46982.1"/>
    </source>
</evidence>
<name>A0ABZ1J5T2_9ACTN</name>
<dbReference type="EMBL" id="CP108133">
    <property type="protein sequence ID" value="WTP46982.1"/>
    <property type="molecule type" value="Genomic_DNA"/>
</dbReference>
<evidence type="ECO:0000256" key="1">
    <source>
        <dbReference type="SAM" id="Phobius"/>
    </source>
</evidence>
<organism evidence="2 3">
    <name type="scientific">Streptomyces tauricus</name>
    <dbReference type="NCBI Taxonomy" id="68274"/>
    <lineage>
        <taxon>Bacteria</taxon>
        <taxon>Bacillati</taxon>
        <taxon>Actinomycetota</taxon>
        <taxon>Actinomycetes</taxon>
        <taxon>Kitasatosporales</taxon>
        <taxon>Streptomycetaceae</taxon>
        <taxon>Streptomyces</taxon>
        <taxon>Streptomyces aurantiacus group</taxon>
    </lineage>
</organism>
<keyword evidence="1" id="KW-0812">Transmembrane</keyword>
<sequence length="115" mass="11777">MTADDKEQAKAMPCRGLFNRNNMKWVREVRASTTVISLPRLSSLSPPLAPSQPAGQCSLVFALASAPLVSLHAAVVIGPVIATLTVVSGAHPATAAVTGLTMAGTGTTVLGTLIR</sequence>
<feature type="transmembrane region" description="Helical" evidence="1">
    <location>
        <begin position="59"/>
        <end position="81"/>
    </location>
</feature>
<keyword evidence="3" id="KW-1185">Reference proteome</keyword>
<keyword evidence="1" id="KW-0472">Membrane</keyword>
<dbReference type="Proteomes" id="UP001432166">
    <property type="component" value="Chromosome"/>
</dbReference>